<reference evidence="3" key="1">
    <citation type="submission" date="2019-04" db="EMBL/GenBank/DDBJ databases">
        <title>Draft genome sequence of Pseudonocardiaceae bacterium SL3-2-4.</title>
        <authorList>
            <person name="Ningsih F."/>
            <person name="Yokota A."/>
            <person name="Sakai Y."/>
            <person name="Nanatani K."/>
            <person name="Yabe S."/>
            <person name="Oetari A."/>
            <person name="Sjamsuridzal W."/>
        </authorList>
    </citation>
    <scope>NUCLEOTIDE SEQUENCE [LARGE SCALE GENOMIC DNA]</scope>
    <source>
        <strain evidence="3">SL3-2-4</strain>
    </source>
</reference>
<keyword evidence="2" id="KW-0238">DNA-binding</keyword>
<comment type="caution">
    <text evidence="2">The sequence shown here is derived from an EMBL/GenBank/DDBJ whole genome shotgun (WGS) entry which is preliminary data.</text>
</comment>
<name>A0A4D4J184_9PSEU</name>
<keyword evidence="3" id="KW-1185">Reference proteome</keyword>
<dbReference type="SUPFAM" id="SSF82607">
    <property type="entry name" value="YbaB-like"/>
    <property type="match status" value="1"/>
</dbReference>
<evidence type="ECO:0000256" key="1">
    <source>
        <dbReference type="SAM" id="MobiDB-lite"/>
    </source>
</evidence>
<dbReference type="InterPro" id="IPR036894">
    <property type="entry name" value="YbaB-like_sf"/>
</dbReference>
<dbReference type="InterPro" id="IPR004401">
    <property type="entry name" value="YbaB/EbfC"/>
</dbReference>
<dbReference type="AlphaFoldDB" id="A0A4D4J184"/>
<dbReference type="Pfam" id="PF02575">
    <property type="entry name" value="YbaB_DNA_bd"/>
    <property type="match status" value="1"/>
</dbReference>
<dbReference type="GO" id="GO:0003677">
    <property type="term" value="F:DNA binding"/>
    <property type="evidence" value="ECO:0007669"/>
    <property type="project" value="UniProtKB-KW"/>
</dbReference>
<accession>A0A4D4J184</accession>
<dbReference type="EMBL" id="BJFL01000002">
    <property type="protein sequence ID" value="GDY28910.1"/>
    <property type="molecule type" value="Genomic_DNA"/>
</dbReference>
<evidence type="ECO:0000313" key="2">
    <source>
        <dbReference type="EMBL" id="GDY28910.1"/>
    </source>
</evidence>
<feature type="compositionally biased region" description="Acidic residues" evidence="1">
    <location>
        <begin position="131"/>
        <end position="141"/>
    </location>
</feature>
<dbReference type="RefSeq" id="WP_137812110.1">
    <property type="nucleotide sequence ID" value="NZ_BJFL01000002.1"/>
</dbReference>
<proteinExistence type="predicted"/>
<feature type="region of interest" description="Disordered" evidence="1">
    <location>
        <begin position="106"/>
        <end position="141"/>
    </location>
</feature>
<dbReference type="Proteomes" id="UP000298860">
    <property type="component" value="Unassembled WGS sequence"/>
</dbReference>
<protein>
    <submittedName>
        <fullName evidence="2">DNA-binding protein</fullName>
    </submittedName>
</protein>
<dbReference type="Gene3D" id="3.30.1310.10">
    <property type="entry name" value="Nucleoid-associated protein YbaB-like domain"/>
    <property type="match status" value="1"/>
</dbReference>
<dbReference type="OrthoDB" id="4762213at2"/>
<organism evidence="2 3">
    <name type="scientific">Gandjariella thermophila</name>
    <dbReference type="NCBI Taxonomy" id="1931992"/>
    <lineage>
        <taxon>Bacteria</taxon>
        <taxon>Bacillati</taxon>
        <taxon>Actinomycetota</taxon>
        <taxon>Actinomycetes</taxon>
        <taxon>Pseudonocardiales</taxon>
        <taxon>Pseudonocardiaceae</taxon>
        <taxon>Gandjariella</taxon>
    </lineage>
</organism>
<sequence>MDANTWLREYQQEAQERLGRAQEAQQRIREATAAAQSPDGAVRVTVGPTGALKNLEITPRAGQLTHAQLAQVILRTAQEAHRQVAQQMAQAVKPLIGDSEAMAFLESQIPAADQGSAAGHSGPPPRRPSAGEEDEPGSILR</sequence>
<evidence type="ECO:0000313" key="3">
    <source>
        <dbReference type="Proteomes" id="UP000298860"/>
    </source>
</evidence>
<gene>
    <name evidence="2" type="ORF">GTS_05430</name>
</gene>